<dbReference type="SUPFAM" id="SSF50044">
    <property type="entry name" value="SH3-domain"/>
    <property type="match status" value="3"/>
</dbReference>
<feature type="compositionally biased region" description="Basic and acidic residues" evidence="4">
    <location>
        <begin position="259"/>
        <end position="272"/>
    </location>
</feature>
<dbReference type="AlphaFoldDB" id="A0A401SVC8"/>
<dbReference type="PANTHER" id="PTHR14167">
    <property type="entry name" value="SH3 DOMAIN-CONTAINING"/>
    <property type="match status" value="1"/>
</dbReference>
<feature type="compositionally biased region" description="Basic and acidic residues" evidence="4">
    <location>
        <begin position="343"/>
        <end position="354"/>
    </location>
</feature>
<dbReference type="Pfam" id="PF14604">
    <property type="entry name" value="SH3_9"/>
    <property type="match status" value="2"/>
</dbReference>
<proteinExistence type="predicted"/>
<dbReference type="Gene3D" id="2.30.30.40">
    <property type="entry name" value="SH3 Domains"/>
    <property type="match status" value="3"/>
</dbReference>
<dbReference type="GO" id="GO:0016477">
    <property type="term" value="P:cell migration"/>
    <property type="evidence" value="ECO:0007669"/>
    <property type="project" value="TreeGrafter"/>
</dbReference>
<name>A0A401SVC8_CHIPU</name>
<dbReference type="PRINTS" id="PR00452">
    <property type="entry name" value="SH3DOMAIN"/>
</dbReference>
<evidence type="ECO:0000256" key="3">
    <source>
        <dbReference type="SAM" id="Coils"/>
    </source>
</evidence>
<feature type="compositionally biased region" description="Basic and acidic residues" evidence="4">
    <location>
        <begin position="369"/>
        <end position="379"/>
    </location>
</feature>
<dbReference type="PANTHER" id="PTHR14167:SF92">
    <property type="entry name" value="CIN85 AND CD2AP RELATED, ISOFORM J"/>
    <property type="match status" value="1"/>
</dbReference>
<evidence type="ECO:0000313" key="7">
    <source>
        <dbReference type="Proteomes" id="UP000287033"/>
    </source>
</evidence>
<feature type="coiled-coil region" evidence="3">
    <location>
        <begin position="472"/>
        <end position="506"/>
    </location>
</feature>
<comment type="caution">
    <text evidence="6">The sequence shown here is derived from an EMBL/GenBank/DDBJ whole genome shotgun (WGS) entry which is preliminary data.</text>
</comment>
<accession>A0A401SVC8</accession>
<dbReference type="STRING" id="137246.A0A401SVC8"/>
<keyword evidence="7" id="KW-1185">Reference proteome</keyword>
<feature type="region of interest" description="Disordered" evidence="4">
    <location>
        <begin position="259"/>
        <end position="394"/>
    </location>
</feature>
<feature type="region of interest" description="Disordered" evidence="4">
    <location>
        <begin position="419"/>
        <end position="446"/>
    </location>
</feature>
<dbReference type="OMA" id="MEVQVEY"/>
<reference evidence="6 7" key="1">
    <citation type="journal article" date="2018" name="Nat. Ecol. Evol.">
        <title>Shark genomes provide insights into elasmobranch evolution and the origin of vertebrates.</title>
        <authorList>
            <person name="Hara Y"/>
            <person name="Yamaguchi K"/>
            <person name="Onimaru K"/>
            <person name="Kadota M"/>
            <person name="Koyanagi M"/>
            <person name="Keeley SD"/>
            <person name="Tatsumi K"/>
            <person name="Tanaka K"/>
            <person name="Motone F"/>
            <person name="Kageyama Y"/>
            <person name="Nozu R"/>
            <person name="Adachi N"/>
            <person name="Nishimura O"/>
            <person name="Nakagawa R"/>
            <person name="Tanegashima C"/>
            <person name="Kiyatake I"/>
            <person name="Matsumoto R"/>
            <person name="Murakumo K"/>
            <person name="Nishida K"/>
            <person name="Terakita A"/>
            <person name="Kuratani S"/>
            <person name="Sato K"/>
            <person name="Hyodo S Kuraku.S."/>
        </authorList>
    </citation>
    <scope>NUCLEOTIDE SEQUENCE [LARGE SCALE GENOMIC DNA]</scope>
</reference>
<feature type="domain" description="SH3" evidence="5">
    <location>
        <begin position="137"/>
        <end position="196"/>
    </location>
</feature>
<evidence type="ECO:0000256" key="1">
    <source>
        <dbReference type="ARBA" id="ARBA00022443"/>
    </source>
</evidence>
<dbReference type="Proteomes" id="UP000287033">
    <property type="component" value="Unassembled WGS sequence"/>
</dbReference>
<gene>
    <name evidence="6" type="ORF">chiPu_0012825</name>
</gene>
<keyword evidence="1 2" id="KW-0728">SH3 domain</keyword>
<dbReference type="GO" id="GO:0007015">
    <property type="term" value="P:actin filament organization"/>
    <property type="evidence" value="ECO:0007669"/>
    <property type="project" value="TreeGrafter"/>
</dbReference>
<dbReference type="OrthoDB" id="73680at2759"/>
<dbReference type="InterPro" id="IPR050384">
    <property type="entry name" value="Endophilin_SH3RF"/>
</dbReference>
<feature type="compositionally biased region" description="Basic and acidic residues" evidence="4">
    <location>
        <begin position="289"/>
        <end position="303"/>
    </location>
</feature>
<evidence type="ECO:0000259" key="5">
    <source>
        <dbReference type="PROSITE" id="PS50002"/>
    </source>
</evidence>
<dbReference type="InterPro" id="IPR001452">
    <property type="entry name" value="SH3_domain"/>
</dbReference>
<dbReference type="EMBL" id="BEZZ01000590">
    <property type="protein sequence ID" value="GCC34352.1"/>
    <property type="molecule type" value="Genomic_DNA"/>
</dbReference>
<protein>
    <recommendedName>
        <fullName evidence="5">SH3 domain-containing protein</fullName>
    </recommendedName>
</protein>
<evidence type="ECO:0000256" key="4">
    <source>
        <dbReference type="SAM" id="MobiDB-lite"/>
    </source>
</evidence>
<dbReference type="PRINTS" id="PR00499">
    <property type="entry name" value="P67PHOX"/>
</dbReference>
<dbReference type="SMART" id="SM00326">
    <property type="entry name" value="SH3"/>
    <property type="match status" value="3"/>
</dbReference>
<organism evidence="6 7">
    <name type="scientific">Chiloscyllium punctatum</name>
    <name type="common">Brownbanded bambooshark</name>
    <name type="synonym">Hemiscyllium punctatum</name>
    <dbReference type="NCBI Taxonomy" id="137246"/>
    <lineage>
        <taxon>Eukaryota</taxon>
        <taxon>Metazoa</taxon>
        <taxon>Chordata</taxon>
        <taxon>Craniata</taxon>
        <taxon>Vertebrata</taxon>
        <taxon>Chondrichthyes</taxon>
        <taxon>Elasmobranchii</taxon>
        <taxon>Galeomorphii</taxon>
        <taxon>Galeoidea</taxon>
        <taxon>Orectolobiformes</taxon>
        <taxon>Hemiscylliidae</taxon>
        <taxon>Chiloscyllium</taxon>
    </lineage>
</organism>
<dbReference type="InterPro" id="IPR036028">
    <property type="entry name" value="SH3-like_dom_sf"/>
</dbReference>
<evidence type="ECO:0000313" key="6">
    <source>
        <dbReference type="EMBL" id="GCC34352.1"/>
    </source>
</evidence>
<feature type="non-terminal residue" evidence="6">
    <location>
        <position position="1"/>
    </location>
</feature>
<feature type="domain" description="SH3" evidence="5">
    <location>
        <begin position="53"/>
        <end position="113"/>
    </location>
</feature>
<dbReference type="PROSITE" id="PS50002">
    <property type="entry name" value="SH3"/>
    <property type="match status" value="2"/>
</dbReference>
<sequence>RHILTHSYLVVLSRQTPLEPALNACLGFELCIFKCATLKLFLSWFSGSVSQSTNMVELIAVSSFQSQEGDELSFEVGDIIKNSKCTEEDGWWEGELNGRRGRFPRIFLKEVATQTNESANRIQPRSMRRKPMVKKKKKQRWCEVLISYSPVKAEELELNLGDVIEILDEIEDGWWIGRKNGQTGGFPSNFVIEMDNTDRKARGFTTESDFGVLNESKPSSDIQETGEDGWWEGYMDGKQGLFPDNYVVPYVEETEMRKDFPPGVKTDVDLSSKPDSMASVKNPEQIPWKVDHKGEKEEPKNERSGTVVKPGPLKKVPPPVKVKPVLSTLQNKVNGEQALAPQDQKKPARDKNNDSDSVTFDILAASTEKLTHPTTDRPKAKGRRPPSQFVTSPVDVKRSVQLSGAKVTALISQQSELPPLKTHRGTAGKPPTGLTNSTSKPLREAESDDKAIALPALRAEVRSLQLSFDLLKNQHLSDITALKEEIAEERSKRNALQAEIEKLRKFTTTLQKH</sequence>
<keyword evidence="3" id="KW-0175">Coiled coil</keyword>
<evidence type="ECO:0000256" key="2">
    <source>
        <dbReference type="PROSITE-ProRule" id="PRU00192"/>
    </source>
</evidence>